<dbReference type="PANTHER" id="PTHR48082">
    <property type="entry name" value="ATP SYNTHASE SUBUNIT ALPHA, MITOCHONDRIAL"/>
    <property type="match status" value="1"/>
</dbReference>
<evidence type="ECO:0000313" key="17">
    <source>
        <dbReference type="Proteomes" id="UP000019149"/>
    </source>
</evidence>
<evidence type="ECO:0000256" key="5">
    <source>
        <dbReference type="ARBA" id="ARBA00022741"/>
    </source>
</evidence>
<keyword evidence="5" id="KW-0547">Nucleotide-binding</keyword>
<evidence type="ECO:0000256" key="8">
    <source>
        <dbReference type="ARBA" id="ARBA00023065"/>
    </source>
</evidence>
<dbReference type="KEGG" id="egl:EGR_04493"/>
<dbReference type="OrthoDB" id="1009at2759"/>
<dbReference type="Pfam" id="PF00006">
    <property type="entry name" value="ATP-synt_ab"/>
    <property type="match status" value="1"/>
</dbReference>
<dbReference type="GO" id="GO:0005524">
    <property type="term" value="F:ATP binding"/>
    <property type="evidence" value="ECO:0007669"/>
    <property type="project" value="UniProtKB-KW"/>
</dbReference>
<keyword evidence="12" id="KW-1278">Translocase</keyword>
<evidence type="ECO:0000256" key="10">
    <source>
        <dbReference type="ARBA" id="ARBA00023196"/>
    </source>
</evidence>
<feature type="domain" description="NADH-quinone oxidoreductase subunit D" evidence="14">
    <location>
        <begin position="179"/>
        <end position="264"/>
    </location>
</feature>
<dbReference type="InterPro" id="IPR036121">
    <property type="entry name" value="ATPase_F1/V1/A1_a/bsu_N_sf"/>
</dbReference>
<evidence type="ECO:0000256" key="3">
    <source>
        <dbReference type="ARBA" id="ARBA00008936"/>
    </source>
</evidence>
<keyword evidence="7" id="KW-0067">ATP-binding</keyword>
<evidence type="ECO:0000259" key="14">
    <source>
        <dbReference type="Pfam" id="PF00346"/>
    </source>
</evidence>
<evidence type="ECO:0000256" key="11">
    <source>
        <dbReference type="ARBA" id="ARBA00023310"/>
    </source>
</evidence>
<dbReference type="InterPro" id="IPR014029">
    <property type="entry name" value="NADH_UbQ_OxRdtase_49kDa_CS"/>
</dbReference>
<dbReference type="Gene3D" id="3.40.50.300">
    <property type="entry name" value="P-loop containing nucleotide triphosphate hydrolases"/>
    <property type="match status" value="1"/>
</dbReference>
<dbReference type="Pfam" id="PF00346">
    <property type="entry name" value="Complex1_49kDa"/>
    <property type="match status" value="1"/>
</dbReference>
<dbReference type="EMBL" id="APAU02000028">
    <property type="protein sequence ID" value="EUB60660.1"/>
    <property type="molecule type" value="Genomic_DNA"/>
</dbReference>
<keyword evidence="4 12" id="KW-0813">Transport</keyword>
<keyword evidence="9" id="KW-0472">Membrane</keyword>
<keyword evidence="6" id="KW-0375">Hydrogen ion transport</keyword>
<evidence type="ECO:0000256" key="6">
    <source>
        <dbReference type="ARBA" id="ARBA00022781"/>
    </source>
</evidence>
<dbReference type="InterPro" id="IPR027417">
    <property type="entry name" value="P-loop_NTPase"/>
</dbReference>
<name>W6UGM4_ECHGR</name>
<organism evidence="16 17">
    <name type="scientific">Echinococcus granulosus</name>
    <name type="common">Hydatid tapeworm</name>
    <dbReference type="NCBI Taxonomy" id="6210"/>
    <lineage>
        <taxon>Eukaryota</taxon>
        <taxon>Metazoa</taxon>
        <taxon>Spiralia</taxon>
        <taxon>Lophotrochozoa</taxon>
        <taxon>Platyhelminthes</taxon>
        <taxon>Cestoda</taxon>
        <taxon>Eucestoda</taxon>
        <taxon>Cyclophyllidea</taxon>
        <taxon>Taeniidae</taxon>
        <taxon>Echinococcus</taxon>
        <taxon>Echinococcus granulosus group</taxon>
    </lineage>
</organism>
<dbReference type="GeneID" id="36340208"/>
<comment type="caution">
    <text evidence="16">The sequence shown here is derived from an EMBL/GenBank/DDBJ whole genome shotgun (WGS) entry which is preliminary data.</text>
</comment>
<comment type="subcellular location">
    <subcellularLocation>
        <location evidence="1">Membrane</location>
    </subcellularLocation>
</comment>
<reference evidence="16 17" key="1">
    <citation type="journal article" date="2013" name="Nat. Genet.">
        <title>The genome of the hydatid tapeworm Echinococcus granulosus.</title>
        <authorList>
            <person name="Zheng H."/>
            <person name="Zhang W."/>
            <person name="Zhang L."/>
            <person name="Zhang Z."/>
            <person name="Li J."/>
            <person name="Lu G."/>
            <person name="Zhu Y."/>
            <person name="Wang Y."/>
            <person name="Huang Y."/>
            <person name="Liu J."/>
            <person name="Kang H."/>
            <person name="Chen J."/>
            <person name="Wang L."/>
            <person name="Chen A."/>
            <person name="Yu S."/>
            <person name="Gao Z."/>
            <person name="Jin L."/>
            <person name="Gu W."/>
            <person name="Wang Z."/>
            <person name="Zhao L."/>
            <person name="Shi B."/>
            <person name="Wen H."/>
            <person name="Lin R."/>
            <person name="Jones M.K."/>
            <person name="Brejova B."/>
            <person name="Vinar T."/>
            <person name="Zhao G."/>
            <person name="McManus D.P."/>
            <person name="Chen Z."/>
            <person name="Zhou Y."/>
            <person name="Wang S."/>
        </authorList>
    </citation>
    <scope>NUCLEOTIDE SEQUENCE [LARGE SCALE GENOMIC DNA]</scope>
</reference>
<proteinExistence type="inferred from homology"/>
<dbReference type="Gene3D" id="2.40.30.20">
    <property type="match status" value="1"/>
</dbReference>
<evidence type="ECO:0000259" key="13">
    <source>
        <dbReference type="Pfam" id="PF00006"/>
    </source>
</evidence>
<dbReference type="GO" id="GO:0016651">
    <property type="term" value="F:oxidoreductase activity, acting on NAD(P)H"/>
    <property type="evidence" value="ECO:0007669"/>
    <property type="project" value="InterPro"/>
</dbReference>
<dbReference type="GO" id="GO:0051287">
    <property type="term" value="F:NAD binding"/>
    <property type="evidence" value="ECO:0007669"/>
    <property type="project" value="InterPro"/>
</dbReference>
<dbReference type="CDD" id="cd18116">
    <property type="entry name" value="ATP-synt_F1_alpha_N"/>
    <property type="match status" value="1"/>
</dbReference>
<dbReference type="PANTHER" id="PTHR48082:SF2">
    <property type="entry name" value="ATP SYNTHASE SUBUNIT ALPHA, MITOCHONDRIAL"/>
    <property type="match status" value="1"/>
</dbReference>
<sequence>MPDKAFVDAQQSLYKTPIEKIDPAYVKRTNMFEFRHFEVQSLQLNFGPQHPAAHGVLRLVMELDGEIIIRLDPHVGFLHRGTEKLMEYKTYTQNLPYVDRLDYFSMMSSEQCYSLAVEKLLGIEIPPRAKYIRSGFCFLFTETPTSMISFTNVLSSIAMFAEVTRLLNHCCALGSNILDMGAITPFFWLFEEREKLMEMYERASGARFHAAYVRPGGVSLDIPLGFMEDLYGIIQKLPQRLDEVEDLLITNPLWIHRTKGIGVAAPLLSNAGRSLSTSNNYAQSPEFSSILEERILGQAQQAELEETGRVLSIGDGIARVYGLKNIQAEEMVEFSSGLKGMALNLEPDNVGVVVFGNDKLIKEGDIVKRAGAIVDVPVGEELLGRVVDALGSPIDGLGAISTKQRRRVGVKAPGIIPRTSVKEPMQTGMKAVDSLVPIGRGQRELIIGDRQTGKTAIAIDTIINQKRFNDGADEKKKLFCIYVAIGQKRSTVAQLVRRLTIAGAMNHNLWNIELYLHSQFLPSFSINHYLTSVNSRFVSYNNLLSLFVVRELRENQNKQLKGKAMFCFCNIKRRITYFIKNKNIDKIPTNTEIEQIYMINQ</sequence>
<dbReference type="GO" id="GO:0048038">
    <property type="term" value="F:quinone binding"/>
    <property type="evidence" value="ECO:0007669"/>
    <property type="project" value="InterPro"/>
</dbReference>
<dbReference type="FunFam" id="2.40.30.20:FF:000001">
    <property type="entry name" value="ATP synthase subunit alpha"/>
    <property type="match status" value="1"/>
</dbReference>
<evidence type="ECO:0000256" key="7">
    <source>
        <dbReference type="ARBA" id="ARBA00022840"/>
    </source>
</evidence>
<dbReference type="SUPFAM" id="SSF56762">
    <property type="entry name" value="HydB/Nqo4-like"/>
    <property type="match status" value="1"/>
</dbReference>
<dbReference type="PROSITE" id="PS00535">
    <property type="entry name" value="COMPLEX1_49K"/>
    <property type="match status" value="1"/>
</dbReference>
<dbReference type="CTD" id="36340208"/>
<dbReference type="SUPFAM" id="SSF52540">
    <property type="entry name" value="P-loop containing nucleoside triphosphate hydrolases"/>
    <property type="match status" value="1"/>
</dbReference>
<dbReference type="InterPro" id="IPR000194">
    <property type="entry name" value="ATPase_F1/V1/A1_a/bsu_nucl-bd"/>
</dbReference>
<dbReference type="Gene3D" id="1.10.645.10">
    <property type="entry name" value="Cytochrome-c3 Hydrogenase, chain B"/>
    <property type="match status" value="1"/>
</dbReference>
<evidence type="ECO:0000256" key="1">
    <source>
        <dbReference type="ARBA" id="ARBA00004370"/>
    </source>
</evidence>
<dbReference type="Pfam" id="PF02874">
    <property type="entry name" value="ATP-synt_ab_N"/>
    <property type="match status" value="1"/>
</dbReference>
<dbReference type="GO" id="GO:0043531">
    <property type="term" value="F:ADP binding"/>
    <property type="evidence" value="ECO:0007669"/>
    <property type="project" value="TreeGrafter"/>
</dbReference>
<comment type="similarity">
    <text evidence="3">Belongs to the ATPase alpha/beta chains family.</text>
</comment>
<feature type="domain" description="ATPase F1/V1/A1 complex alpha/beta subunit N-terminal" evidence="15">
    <location>
        <begin position="305"/>
        <end position="371"/>
    </location>
</feature>
<dbReference type="FunFam" id="3.40.50.300:FF:002432">
    <property type="entry name" value="ATP synthase subunit alpha, mitochondrial"/>
    <property type="match status" value="1"/>
</dbReference>
<keyword evidence="10" id="KW-0139">CF(1)</keyword>
<dbReference type="GO" id="GO:0045259">
    <property type="term" value="C:proton-transporting ATP synthase complex"/>
    <property type="evidence" value="ECO:0007669"/>
    <property type="project" value="UniProtKB-KW"/>
</dbReference>
<dbReference type="InterPro" id="IPR001135">
    <property type="entry name" value="NADH_Q_OxRdtase_suD"/>
</dbReference>
<dbReference type="InterPro" id="IPR029014">
    <property type="entry name" value="NiFe-Hase_large"/>
</dbReference>
<dbReference type="AlphaFoldDB" id="W6UGM4"/>
<dbReference type="Proteomes" id="UP000019149">
    <property type="component" value="Unassembled WGS sequence"/>
</dbReference>
<evidence type="ECO:0000259" key="15">
    <source>
        <dbReference type="Pfam" id="PF02874"/>
    </source>
</evidence>
<keyword evidence="17" id="KW-1185">Reference proteome</keyword>
<protein>
    <submittedName>
        <fullName evidence="16">ATP synthase subunit alpha</fullName>
    </submittedName>
</protein>
<keyword evidence="12" id="KW-0520">NAD</keyword>
<dbReference type="InterPro" id="IPR023366">
    <property type="entry name" value="ATP_synth_asu-like_sf"/>
</dbReference>
<evidence type="ECO:0000256" key="4">
    <source>
        <dbReference type="ARBA" id="ARBA00022448"/>
    </source>
</evidence>
<evidence type="ECO:0000256" key="9">
    <source>
        <dbReference type="ARBA" id="ARBA00023136"/>
    </source>
</evidence>
<dbReference type="RefSeq" id="XP_024351856.1">
    <property type="nucleotide sequence ID" value="XM_024493742.1"/>
</dbReference>
<keyword evidence="8" id="KW-0406">Ion transport</keyword>
<dbReference type="GO" id="GO:0046933">
    <property type="term" value="F:proton-transporting ATP synthase activity, rotational mechanism"/>
    <property type="evidence" value="ECO:0007669"/>
    <property type="project" value="InterPro"/>
</dbReference>
<keyword evidence="11" id="KW-0066">ATP synthesis</keyword>
<comment type="similarity">
    <text evidence="2 12">Belongs to the complex I 49 kDa subunit family.</text>
</comment>
<evidence type="ECO:0000313" key="16">
    <source>
        <dbReference type="EMBL" id="EUB60660.1"/>
    </source>
</evidence>
<evidence type="ECO:0000256" key="2">
    <source>
        <dbReference type="ARBA" id="ARBA00005769"/>
    </source>
</evidence>
<dbReference type="STRING" id="6210.W6UGM4"/>
<feature type="domain" description="ATPase F1/V1/A1 complex alpha/beta subunit nucleotide-binding" evidence="13">
    <location>
        <begin position="428"/>
        <end position="507"/>
    </location>
</feature>
<accession>W6UGM4</accession>
<dbReference type="InterPro" id="IPR005294">
    <property type="entry name" value="ATP_synth_F1_asu"/>
</dbReference>
<dbReference type="SUPFAM" id="SSF50615">
    <property type="entry name" value="N-terminal domain of alpha and beta subunits of F1 ATP synthase"/>
    <property type="match status" value="1"/>
</dbReference>
<dbReference type="InterPro" id="IPR004100">
    <property type="entry name" value="ATPase_F1/V1/A1_a/bsu_N"/>
</dbReference>
<gene>
    <name evidence="16" type="ORF">EGR_04493</name>
</gene>
<evidence type="ECO:0000256" key="12">
    <source>
        <dbReference type="RuleBase" id="RU003685"/>
    </source>
</evidence>